<evidence type="ECO:0000313" key="2">
    <source>
        <dbReference type="EMBL" id="KIM76112.1"/>
    </source>
</evidence>
<organism evidence="2 3">
    <name type="scientific">Piloderma croceum (strain F 1598)</name>
    <dbReference type="NCBI Taxonomy" id="765440"/>
    <lineage>
        <taxon>Eukaryota</taxon>
        <taxon>Fungi</taxon>
        <taxon>Dikarya</taxon>
        <taxon>Basidiomycota</taxon>
        <taxon>Agaricomycotina</taxon>
        <taxon>Agaricomycetes</taxon>
        <taxon>Agaricomycetidae</taxon>
        <taxon>Atheliales</taxon>
        <taxon>Atheliaceae</taxon>
        <taxon>Piloderma</taxon>
    </lineage>
</organism>
<name>A0A0C3BFN6_PILCF</name>
<dbReference type="Gene3D" id="3.40.50.300">
    <property type="entry name" value="P-loop containing nucleotide triphosphate hydrolases"/>
    <property type="match status" value="1"/>
</dbReference>
<accession>A0A0C3BFN6</accession>
<evidence type="ECO:0000256" key="1">
    <source>
        <dbReference type="SAM" id="MobiDB-lite"/>
    </source>
</evidence>
<dbReference type="InParanoid" id="A0A0C3BFN6"/>
<dbReference type="AlphaFoldDB" id="A0A0C3BFN6"/>
<dbReference type="InterPro" id="IPR027417">
    <property type="entry name" value="P-loop_NTPase"/>
</dbReference>
<keyword evidence="3" id="KW-1185">Reference proteome</keyword>
<evidence type="ECO:0000313" key="3">
    <source>
        <dbReference type="Proteomes" id="UP000054166"/>
    </source>
</evidence>
<reference evidence="2 3" key="1">
    <citation type="submission" date="2014-04" db="EMBL/GenBank/DDBJ databases">
        <authorList>
            <consortium name="DOE Joint Genome Institute"/>
            <person name="Kuo A."/>
            <person name="Tarkka M."/>
            <person name="Buscot F."/>
            <person name="Kohler A."/>
            <person name="Nagy L.G."/>
            <person name="Floudas D."/>
            <person name="Copeland A."/>
            <person name="Barry K.W."/>
            <person name="Cichocki N."/>
            <person name="Veneault-Fourrey C."/>
            <person name="LaButti K."/>
            <person name="Lindquist E.A."/>
            <person name="Lipzen A."/>
            <person name="Lundell T."/>
            <person name="Morin E."/>
            <person name="Murat C."/>
            <person name="Sun H."/>
            <person name="Tunlid A."/>
            <person name="Henrissat B."/>
            <person name="Grigoriev I.V."/>
            <person name="Hibbett D.S."/>
            <person name="Martin F."/>
            <person name="Nordberg H.P."/>
            <person name="Cantor M.N."/>
            <person name="Hua S.X."/>
        </authorList>
    </citation>
    <scope>NUCLEOTIDE SEQUENCE [LARGE SCALE GENOMIC DNA]</scope>
    <source>
        <strain evidence="2 3">F 1598</strain>
    </source>
</reference>
<dbReference type="HOGENOM" id="CLU_915613_0_0_1"/>
<dbReference type="STRING" id="765440.A0A0C3BFN6"/>
<reference evidence="3" key="2">
    <citation type="submission" date="2015-01" db="EMBL/GenBank/DDBJ databases">
        <title>Evolutionary Origins and Diversification of the Mycorrhizal Mutualists.</title>
        <authorList>
            <consortium name="DOE Joint Genome Institute"/>
            <consortium name="Mycorrhizal Genomics Consortium"/>
            <person name="Kohler A."/>
            <person name="Kuo A."/>
            <person name="Nagy L.G."/>
            <person name="Floudas D."/>
            <person name="Copeland A."/>
            <person name="Barry K.W."/>
            <person name="Cichocki N."/>
            <person name="Veneault-Fourrey C."/>
            <person name="LaButti K."/>
            <person name="Lindquist E.A."/>
            <person name="Lipzen A."/>
            <person name="Lundell T."/>
            <person name="Morin E."/>
            <person name="Murat C."/>
            <person name="Riley R."/>
            <person name="Ohm R."/>
            <person name="Sun H."/>
            <person name="Tunlid A."/>
            <person name="Henrissat B."/>
            <person name="Grigoriev I.V."/>
            <person name="Hibbett D.S."/>
            <person name="Martin F."/>
        </authorList>
    </citation>
    <scope>NUCLEOTIDE SEQUENCE [LARGE SCALE GENOMIC DNA]</scope>
    <source>
        <strain evidence="3">F 1598</strain>
    </source>
</reference>
<dbReference type="Proteomes" id="UP000054166">
    <property type="component" value="Unassembled WGS sequence"/>
</dbReference>
<dbReference type="EMBL" id="KN833038">
    <property type="protein sequence ID" value="KIM76112.1"/>
    <property type="molecule type" value="Genomic_DNA"/>
</dbReference>
<proteinExistence type="predicted"/>
<gene>
    <name evidence="2" type="ORF">PILCRDRAFT_91752</name>
</gene>
<feature type="region of interest" description="Disordered" evidence="1">
    <location>
        <begin position="153"/>
        <end position="176"/>
    </location>
</feature>
<sequence>MAADGIEPKCSNNRRALLASEKPFKNAFGSPYTTDVHVIDNSQDGILDKPLASMEEKGLRVLIFNQINRILDILEGYCIFQHYSEVCPIIVFSPAFNLSMGSYPIIQNTAVLMRPYEKLKVTMILMRSSKLSGKWRETLLITNHGIDNVKDEELALPTPPSATGAPAKKSHKQKKVSQELASVSKPEIYHPDEHAQIYSASLFHPTRLINGYIGALTNWRDILQALRVRLQIRQLSELDKYDEIMKVKLSGLLQLAKRSCFFKAQVIIIAGQTIIPAYATASGCSLFLNLNNRSTQIRSSNTST</sequence>
<protein>
    <submittedName>
        <fullName evidence="2">Uncharacterized protein</fullName>
    </submittedName>
</protein>